<gene>
    <name evidence="1" type="ORF">SCF082_LOCUS35088</name>
</gene>
<accession>A0ABP0P4K6</accession>
<dbReference type="EMBL" id="CAXAMM010033001">
    <property type="protein sequence ID" value="CAK9070593.1"/>
    <property type="molecule type" value="Genomic_DNA"/>
</dbReference>
<reference evidence="1 2" key="1">
    <citation type="submission" date="2024-02" db="EMBL/GenBank/DDBJ databases">
        <authorList>
            <person name="Chen Y."/>
            <person name="Shah S."/>
            <person name="Dougan E. K."/>
            <person name="Thang M."/>
            <person name="Chan C."/>
        </authorList>
    </citation>
    <scope>NUCLEOTIDE SEQUENCE [LARGE SCALE GENOMIC DNA]</scope>
</reference>
<evidence type="ECO:0000313" key="2">
    <source>
        <dbReference type="Proteomes" id="UP001642464"/>
    </source>
</evidence>
<organism evidence="1 2">
    <name type="scientific">Durusdinium trenchii</name>
    <dbReference type="NCBI Taxonomy" id="1381693"/>
    <lineage>
        <taxon>Eukaryota</taxon>
        <taxon>Sar</taxon>
        <taxon>Alveolata</taxon>
        <taxon>Dinophyceae</taxon>
        <taxon>Suessiales</taxon>
        <taxon>Symbiodiniaceae</taxon>
        <taxon>Durusdinium</taxon>
    </lineage>
</organism>
<comment type="caution">
    <text evidence="1">The sequence shown here is derived from an EMBL/GenBank/DDBJ whole genome shotgun (WGS) entry which is preliminary data.</text>
</comment>
<evidence type="ECO:0000313" key="1">
    <source>
        <dbReference type="EMBL" id="CAK9070593.1"/>
    </source>
</evidence>
<dbReference type="Proteomes" id="UP001642464">
    <property type="component" value="Unassembled WGS sequence"/>
</dbReference>
<evidence type="ECO:0008006" key="3">
    <source>
        <dbReference type="Google" id="ProtNLM"/>
    </source>
</evidence>
<protein>
    <recommendedName>
        <fullName evidence="3">Subtilisin</fullName>
    </recommendedName>
</protein>
<proteinExistence type="predicted"/>
<keyword evidence="2" id="KW-1185">Reference proteome</keyword>
<sequence length="65" mass="7363">MGTQVTCNETDDDRDWAWVLELLELLGPKHVMALAVGNEMDRFCFFGEPECRWVDRRDTGAGGCV</sequence>
<name>A0ABP0P4K6_9DINO</name>